<dbReference type="InterPro" id="IPR050689">
    <property type="entry name" value="FKBP-type_PPIase"/>
</dbReference>
<gene>
    <name evidence="8" type="ORF">CPT03_20695</name>
</gene>
<dbReference type="Proteomes" id="UP000223749">
    <property type="component" value="Chromosome"/>
</dbReference>
<dbReference type="InterPro" id="IPR001179">
    <property type="entry name" value="PPIase_FKBP_dom"/>
</dbReference>
<name>A0A2D1UAR8_9SPHI</name>
<organism evidence="8 9">
    <name type="scientific">Pedobacter ginsengisoli</name>
    <dbReference type="NCBI Taxonomy" id="363852"/>
    <lineage>
        <taxon>Bacteria</taxon>
        <taxon>Pseudomonadati</taxon>
        <taxon>Bacteroidota</taxon>
        <taxon>Sphingobacteriia</taxon>
        <taxon>Sphingobacteriales</taxon>
        <taxon>Sphingobacteriaceae</taxon>
        <taxon>Pedobacter</taxon>
    </lineage>
</organism>
<keyword evidence="3 4" id="KW-0413">Isomerase</keyword>
<dbReference type="PANTHER" id="PTHR10516:SF443">
    <property type="entry name" value="FK506-BINDING PROTEIN 59-RELATED"/>
    <property type="match status" value="1"/>
</dbReference>
<dbReference type="SUPFAM" id="SSF54534">
    <property type="entry name" value="FKBP-like"/>
    <property type="match status" value="1"/>
</dbReference>
<evidence type="ECO:0000256" key="2">
    <source>
        <dbReference type="ARBA" id="ARBA00023110"/>
    </source>
</evidence>
<dbReference type="Pfam" id="PF00254">
    <property type="entry name" value="FKBP_C"/>
    <property type="match status" value="1"/>
</dbReference>
<dbReference type="RefSeq" id="WP_099440604.1">
    <property type="nucleotide sequence ID" value="NZ_CP024091.1"/>
</dbReference>
<accession>A0A2D1UAR8</accession>
<evidence type="ECO:0000256" key="6">
    <source>
        <dbReference type="SAM" id="SignalP"/>
    </source>
</evidence>
<dbReference type="AlphaFoldDB" id="A0A2D1UAR8"/>
<dbReference type="PANTHER" id="PTHR10516">
    <property type="entry name" value="PEPTIDYL-PROLYL CIS-TRANS ISOMERASE"/>
    <property type="match status" value="1"/>
</dbReference>
<sequence length="159" mass="17481">MTKIKYLLLFICMAGCLAACKKDLVEDTHDPVAQFTTDTNAIRAFVTKNNLVTKKDEEFGLFYQIITPGTGNIEYKATTLVTCNYTGRLLDGTQFETNNGAKFTMGGIIAGWQIGLPLIQKGGKIRLIIPSYYAYGNVKNGPVPANSVLDFTIEITDLQ</sequence>
<keyword evidence="2 4" id="KW-0697">Rotamase</keyword>
<proteinExistence type="inferred from homology"/>
<feature type="chain" id="PRO_5013568351" description="Peptidyl-prolyl cis-trans isomerase" evidence="6">
    <location>
        <begin position="19"/>
        <end position="159"/>
    </location>
</feature>
<evidence type="ECO:0000256" key="5">
    <source>
        <dbReference type="RuleBase" id="RU003915"/>
    </source>
</evidence>
<dbReference type="InterPro" id="IPR046357">
    <property type="entry name" value="PPIase_dom_sf"/>
</dbReference>
<evidence type="ECO:0000256" key="1">
    <source>
        <dbReference type="ARBA" id="ARBA00000971"/>
    </source>
</evidence>
<evidence type="ECO:0000256" key="4">
    <source>
        <dbReference type="PROSITE-ProRule" id="PRU00277"/>
    </source>
</evidence>
<evidence type="ECO:0000313" key="8">
    <source>
        <dbReference type="EMBL" id="ATP58710.1"/>
    </source>
</evidence>
<dbReference type="EC" id="5.2.1.8" evidence="5"/>
<evidence type="ECO:0000259" key="7">
    <source>
        <dbReference type="PROSITE" id="PS50059"/>
    </source>
</evidence>
<comment type="similarity">
    <text evidence="5">Belongs to the FKBP-type PPIase family.</text>
</comment>
<evidence type="ECO:0000256" key="3">
    <source>
        <dbReference type="ARBA" id="ARBA00023235"/>
    </source>
</evidence>
<dbReference type="KEGG" id="pgs:CPT03_20695"/>
<feature type="signal peptide" evidence="6">
    <location>
        <begin position="1"/>
        <end position="18"/>
    </location>
</feature>
<dbReference type="EMBL" id="CP024091">
    <property type="protein sequence ID" value="ATP58710.1"/>
    <property type="molecule type" value="Genomic_DNA"/>
</dbReference>
<dbReference type="GO" id="GO:0003755">
    <property type="term" value="F:peptidyl-prolyl cis-trans isomerase activity"/>
    <property type="evidence" value="ECO:0007669"/>
    <property type="project" value="UniProtKB-UniRule"/>
</dbReference>
<dbReference type="Gene3D" id="3.10.50.40">
    <property type="match status" value="1"/>
</dbReference>
<keyword evidence="6" id="KW-0732">Signal</keyword>
<reference evidence="8 9" key="1">
    <citation type="submission" date="2017-10" db="EMBL/GenBank/DDBJ databases">
        <title>Whole genome of Pedobacter ginsengisoli T01R-27 isolated from tomato rhizosphere.</title>
        <authorList>
            <person name="Weon H.-Y."/>
            <person name="Lee S.A."/>
            <person name="Sang M.K."/>
            <person name="Song J."/>
        </authorList>
    </citation>
    <scope>NUCLEOTIDE SEQUENCE [LARGE SCALE GENOMIC DNA]</scope>
    <source>
        <strain evidence="8 9">T01R-27</strain>
    </source>
</reference>
<evidence type="ECO:0000313" key="9">
    <source>
        <dbReference type="Proteomes" id="UP000223749"/>
    </source>
</evidence>
<keyword evidence="9" id="KW-1185">Reference proteome</keyword>
<dbReference type="PROSITE" id="PS50059">
    <property type="entry name" value="FKBP_PPIASE"/>
    <property type="match status" value="1"/>
</dbReference>
<dbReference type="OrthoDB" id="669809at2"/>
<feature type="domain" description="PPIase FKBP-type" evidence="7">
    <location>
        <begin position="78"/>
        <end position="159"/>
    </location>
</feature>
<protein>
    <recommendedName>
        <fullName evidence="5">Peptidyl-prolyl cis-trans isomerase</fullName>
        <ecNumber evidence="5">5.2.1.8</ecNumber>
    </recommendedName>
</protein>
<comment type="catalytic activity">
    <reaction evidence="1 4 5">
        <text>[protein]-peptidylproline (omega=180) = [protein]-peptidylproline (omega=0)</text>
        <dbReference type="Rhea" id="RHEA:16237"/>
        <dbReference type="Rhea" id="RHEA-COMP:10747"/>
        <dbReference type="Rhea" id="RHEA-COMP:10748"/>
        <dbReference type="ChEBI" id="CHEBI:83833"/>
        <dbReference type="ChEBI" id="CHEBI:83834"/>
        <dbReference type="EC" id="5.2.1.8"/>
    </reaction>
</comment>